<evidence type="ECO:0000313" key="4">
    <source>
        <dbReference type="Proteomes" id="UP000275385"/>
    </source>
</evidence>
<reference evidence="3 4" key="1">
    <citation type="submission" date="2018-08" db="EMBL/GenBank/DDBJ databases">
        <title>Draft genome of the lignicolous fungus Coniochaeta pulveracea.</title>
        <authorList>
            <person name="Borstlap C.J."/>
            <person name="De Witt R.N."/>
            <person name="Botha A."/>
            <person name="Volschenk H."/>
        </authorList>
    </citation>
    <scope>NUCLEOTIDE SEQUENCE [LARGE SCALE GENOMIC DNA]</scope>
    <source>
        <strain evidence="3 4">CAB683</strain>
    </source>
</reference>
<proteinExistence type="predicted"/>
<feature type="compositionally biased region" description="Low complexity" evidence="2">
    <location>
        <begin position="414"/>
        <end position="425"/>
    </location>
</feature>
<feature type="compositionally biased region" description="Polar residues" evidence="2">
    <location>
        <begin position="597"/>
        <end position="607"/>
    </location>
</feature>
<sequence>MPAIMPRFPGEGVLNLESAKSQPFPVTSNSSASSLMSPLTLPRGVSGYFDDFTIANGTANRMNHNSSAATYAGQSRHSNQQAPQVYSPLSPGARGPVLQHQFLAPRDGPYQLQYEPQIKRSATTSPTLTSTVSRPIFSPPTSIAGNGSVAGLNTNGLPARSPSDTPGTDAVSAAQSRAISSDATSASAQVQMIRRLVRQNGRIREAWEAERKYMEANRERVEEVYKEERALMEEERVEWDLEREALLRKIAMLEHRIAALCGYSPRLTKNDVYAKRGGGGGLPPDNTKNSAPSQASRQSSQNGGSQESCPVGQATSLQNNKTRNPVIAPDFEFAQHHISRLSSPHEQFESSPFFPKMDNRSGNNSNNITSNHGIVSPPKSDDGTPVPIVDVQEIIPTSEGIPLKASAVQKTTFSDGSGSASAGSKSRSRSPSPPADPTKLGGSLKSPRVETLQLLAADETSRLTMNAGHTPNHSLSLVPTVTATTASSSGESTPTFVPAESIESVVTAPSSEISEPPTTVKSGASVAETDSLADRTLDPEGEEDRPLKGPLMVRNMPAHDEVFFKKLSDKLEEVSKGTEAAVPTVLRDVAEHEKSSTQDGEPVQQSFAPPDNAAAVKSDTGGSSPHSTKGEEVDVPLKIKKSSNFGAPFGVFR</sequence>
<feature type="region of interest" description="Disordered" evidence="2">
    <location>
        <begin position="507"/>
        <end position="554"/>
    </location>
</feature>
<feature type="compositionally biased region" description="Low complexity" evidence="2">
    <location>
        <begin position="290"/>
        <end position="301"/>
    </location>
</feature>
<feature type="compositionally biased region" description="Basic and acidic residues" evidence="2">
    <location>
        <begin position="628"/>
        <end position="637"/>
    </location>
</feature>
<feature type="region of interest" description="Disordered" evidence="2">
    <location>
        <begin position="409"/>
        <end position="448"/>
    </location>
</feature>
<dbReference type="OrthoDB" id="5427699at2759"/>
<comment type="caution">
    <text evidence="3">The sequence shown here is derived from an EMBL/GenBank/DDBJ whole genome shotgun (WGS) entry which is preliminary data.</text>
</comment>
<evidence type="ECO:0000256" key="2">
    <source>
        <dbReference type="SAM" id="MobiDB-lite"/>
    </source>
</evidence>
<gene>
    <name evidence="3" type="ORF">DL546_000855</name>
</gene>
<dbReference type="Proteomes" id="UP000275385">
    <property type="component" value="Unassembled WGS sequence"/>
</dbReference>
<accession>A0A420XXU4</accession>
<feature type="region of interest" description="Disordered" evidence="2">
    <location>
        <begin position="590"/>
        <end position="653"/>
    </location>
</feature>
<evidence type="ECO:0000256" key="1">
    <source>
        <dbReference type="SAM" id="Coils"/>
    </source>
</evidence>
<organism evidence="3 4">
    <name type="scientific">Coniochaeta pulveracea</name>
    <dbReference type="NCBI Taxonomy" id="177199"/>
    <lineage>
        <taxon>Eukaryota</taxon>
        <taxon>Fungi</taxon>
        <taxon>Dikarya</taxon>
        <taxon>Ascomycota</taxon>
        <taxon>Pezizomycotina</taxon>
        <taxon>Sordariomycetes</taxon>
        <taxon>Sordariomycetidae</taxon>
        <taxon>Coniochaetales</taxon>
        <taxon>Coniochaetaceae</taxon>
        <taxon>Coniochaeta</taxon>
    </lineage>
</organism>
<feature type="compositionally biased region" description="Polar residues" evidence="2">
    <location>
        <begin position="360"/>
        <end position="373"/>
    </location>
</feature>
<dbReference type="AlphaFoldDB" id="A0A420XXU4"/>
<feature type="compositionally biased region" description="Polar residues" evidence="2">
    <location>
        <begin position="507"/>
        <end position="522"/>
    </location>
</feature>
<dbReference type="EMBL" id="QVQW01000101">
    <property type="protein sequence ID" value="RKU40484.1"/>
    <property type="molecule type" value="Genomic_DNA"/>
</dbReference>
<feature type="region of interest" description="Disordered" evidence="2">
    <location>
        <begin position="341"/>
        <end position="386"/>
    </location>
</feature>
<evidence type="ECO:0000313" key="3">
    <source>
        <dbReference type="EMBL" id="RKU40484.1"/>
    </source>
</evidence>
<protein>
    <submittedName>
        <fullName evidence="3">Uncharacterized protein</fullName>
    </submittedName>
</protein>
<name>A0A420XXU4_9PEZI</name>
<keyword evidence="1" id="KW-0175">Coiled coil</keyword>
<feature type="coiled-coil region" evidence="1">
    <location>
        <begin position="204"/>
        <end position="238"/>
    </location>
</feature>
<dbReference type="CDD" id="cd22249">
    <property type="entry name" value="UDM1_RNF168_RNF169-like"/>
    <property type="match status" value="1"/>
</dbReference>
<feature type="compositionally biased region" description="Polar residues" evidence="2">
    <location>
        <begin position="120"/>
        <end position="166"/>
    </location>
</feature>
<keyword evidence="4" id="KW-1185">Reference proteome</keyword>
<dbReference type="STRING" id="177199.A0A420XXU4"/>
<feature type="compositionally biased region" description="Polar residues" evidence="2">
    <location>
        <begin position="173"/>
        <end position="185"/>
    </location>
</feature>
<feature type="compositionally biased region" description="Polar residues" evidence="2">
    <location>
        <begin position="302"/>
        <end position="317"/>
    </location>
</feature>
<feature type="region of interest" description="Disordered" evidence="2">
    <location>
        <begin position="274"/>
        <end position="317"/>
    </location>
</feature>
<feature type="region of interest" description="Disordered" evidence="2">
    <location>
        <begin position="119"/>
        <end position="185"/>
    </location>
</feature>